<reference evidence="2" key="1">
    <citation type="submission" date="2016-11" db="UniProtKB">
        <authorList>
            <consortium name="WormBaseParasite"/>
        </authorList>
    </citation>
    <scope>IDENTIFICATION</scope>
    <source>
        <strain evidence="2">KR3021</strain>
    </source>
</reference>
<evidence type="ECO:0000313" key="1">
    <source>
        <dbReference type="Proteomes" id="UP000095286"/>
    </source>
</evidence>
<name>A0AC35UEI1_9BILA</name>
<accession>A0AC35UEI1</accession>
<evidence type="ECO:0000313" key="2">
    <source>
        <dbReference type="WBParaSite" id="RSKR_0001075900.1"/>
    </source>
</evidence>
<dbReference type="WBParaSite" id="RSKR_0001075900.1">
    <property type="protein sequence ID" value="RSKR_0001075900.1"/>
    <property type="gene ID" value="RSKR_0001075900"/>
</dbReference>
<proteinExistence type="predicted"/>
<organism evidence="1 2">
    <name type="scientific">Rhabditophanes sp. KR3021</name>
    <dbReference type="NCBI Taxonomy" id="114890"/>
    <lineage>
        <taxon>Eukaryota</taxon>
        <taxon>Metazoa</taxon>
        <taxon>Ecdysozoa</taxon>
        <taxon>Nematoda</taxon>
        <taxon>Chromadorea</taxon>
        <taxon>Rhabditida</taxon>
        <taxon>Tylenchina</taxon>
        <taxon>Panagrolaimomorpha</taxon>
        <taxon>Strongyloidoidea</taxon>
        <taxon>Alloionematidae</taxon>
        <taxon>Rhabditophanes</taxon>
    </lineage>
</organism>
<protein>
    <submittedName>
        <fullName evidence="2">EF-hand domain-containing protein</fullName>
    </submittedName>
</protein>
<dbReference type="Proteomes" id="UP000095286">
    <property type="component" value="Unplaced"/>
</dbReference>
<sequence>MILKNDHTSTSKTEERWKKVVSISRKRAIIACFRASHLYKCDKHRGINFFLPAFAKLWLQEEDVGQDKLVADLCGEVDDNEQQAVKLFDDDGTLISDEHSDGAITTKPDSLSQLIQCFQRAATTEESQAMIIADDQLYIDFAEVMSRSVHIEDENDDGGDEDVEIDQAQKEEMGQNLRAEQTVLADRGAAIMCLMYISASNGEPSEMVSKTLQLGIHLLSGGNTVIQKTLIDYLQLKKDVRFFTSIAGLMKKCSNLNLDAFERQIKAEGLGMGCELSNARGSNLNDNVFICDLFRFIQLTCEGHNNDFQNYLRSQPKNTTSVNLINCIVDYLLRLQESVMDFYWHYSSKEIIDEGGKEYFLRAIKVCSQVFNTLTESIQGPCVGNQMTLANSRLWDAINGFFFLFAHMMEKLYKNSTQLELLREFLNLQKDMIVLMLSMLEGNVLNGAIGKQMVESLVEANVSVDLILKFSDMFLKLKDLTTSQAFQDFDTNRDGWISPKEFQKAMESQKMYSVEEITYLMMCTDVNNDGKVDYMEFTDRFHSPQRDIGFHLAVLLTNLKEHISSDPRLDKLLEKASTLLEYFDGYLGRIEIMGSSKRVEKIYFEIQESWLEQWGKQQIRDSKNQFLFNVLQDDGGEEGKLDAFINFCEDTIFEMQHAAEISSGESSDSKMERAFKQRDYFLQQTSAGAEISKTLTAGYSIGVNAAAALKPENLQRSFYNITGKVHSMSWFQLIFALLKLFFILGKDILILAFTILGTIFRFLYFMTLGGKEEEAVKVVDSKSNRQPLRKQPSVYAKEFNDPIHEITPDYDAFGLHIPHDDPFVPHKKHSDGSPPPDPAPSPVPPTINLEVPQSPDPTGKKSTTFPESVYDAQSVGSMNFVPLSQPGSVQPIIASSASYEPKIAEIAAARSRGSILNMLARHFKTIEKICLYLACFINIILLFHRVDIKSEKNGSHEMMDSPEDEDDELSSEVIVISGMTIPFSTYEITSFALASLLKFFSFIHAISSFAILISFYQLKIPLITFKREKEVARKLMFDGCWITEEDREERGLVDTVMWYLDKQVIVAKSFPMKYWDKFVRRKTKIKYKDVVDVETLNNLLGEERAPGDTSYDYRYNIWLWLGVILTNAQFLYRVGYLACSVCGVGISPFFYAFLLIDVVLSFPMLKAILQSVTHNWQQLLLTIMMTLVVVYLYTVIAFNFFRKFYVQEGEDGEEPDRKCHNMVTCFIFHFYQGVRAGGGIGDEIESPYGDELEVQRYAFDISFFFVVVLILLSIMQGLIIDAFGELRDQQDAATEKLQSSCFICDINKETFERLPRGFDIHVSKEHNFASYLFFLQHLVNKDETEYTGQETYVREMYDNRNLGFFPIGDCFSKQYEDQIIPS</sequence>